<dbReference type="Proteomes" id="UP000004508">
    <property type="component" value="Unassembled WGS sequence"/>
</dbReference>
<dbReference type="OrthoDB" id="4334464at2"/>
<dbReference type="STRING" id="485913.Krac_9430"/>
<dbReference type="InParanoid" id="D6TC19"/>
<dbReference type="Pfam" id="PF05598">
    <property type="entry name" value="DUF772"/>
    <property type="match status" value="1"/>
</dbReference>
<gene>
    <name evidence="2" type="ORF">Krac_9430</name>
</gene>
<sequence length="156" mass="17835">MRRDWSDKRVDLSICLSTHAYASQEDAALEKEKTLMRPPRWQPSIALSKQEQQIVDRIRRAKLFVFLRHHRHALFDEPFQQELAELYQPSKRGHPPIPPAQLALAVIVQAYTGISDDEVIEATLMDRRWQLVLDCLDTDQAPFGKGTGSDTTLGIS</sequence>
<evidence type="ECO:0000259" key="1">
    <source>
        <dbReference type="Pfam" id="PF05598"/>
    </source>
</evidence>
<organism evidence="2 3">
    <name type="scientific">Ktedonobacter racemifer DSM 44963</name>
    <dbReference type="NCBI Taxonomy" id="485913"/>
    <lineage>
        <taxon>Bacteria</taxon>
        <taxon>Bacillati</taxon>
        <taxon>Chloroflexota</taxon>
        <taxon>Ktedonobacteria</taxon>
        <taxon>Ktedonobacterales</taxon>
        <taxon>Ktedonobacteraceae</taxon>
        <taxon>Ktedonobacter</taxon>
    </lineage>
</organism>
<proteinExistence type="predicted"/>
<dbReference type="EMBL" id="ADVG01000001">
    <property type="protein sequence ID" value="EFH88055.1"/>
    <property type="molecule type" value="Genomic_DNA"/>
</dbReference>
<name>D6TC19_KTERA</name>
<keyword evidence="3" id="KW-1185">Reference proteome</keyword>
<accession>D6TC19</accession>
<dbReference type="eggNOG" id="COG3039">
    <property type="taxonomic scope" value="Bacteria"/>
</dbReference>
<feature type="domain" description="Transposase InsH N-terminal" evidence="1">
    <location>
        <begin position="66"/>
        <end position="142"/>
    </location>
</feature>
<dbReference type="PANTHER" id="PTHR35604">
    <property type="entry name" value="TRANSPOSASE INSH FOR INSERTION SEQUENCE ELEMENT IS5A-RELATED"/>
    <property type="match status" value="1"/>
</dbReference>
<evidence type="ECO:0000313" key="2">
    <source>
        <dbReference type="EMBL" id="EFH88055.1"/>
    </source>
</evidence>
<protein>
    <recommendedName>
        <fullName evidence="1">Transposase InsH N-terminal domain-containing protein</fullName>
    </recommendedName>
</protein>
<dbReference type="PANTHER" id="PTHR35604:SF2">
    <property type="entry name" value="TRANSPOSASE INSH FOR INSERTION SEQUENCE ELEMENT IS5A-RELATED"/>
    <property type="match status" value="1"/>
</dbReference>
<reference evidence="2 3" key="1">
    <citation type="journal article" date="2011" name="Stand. Genomic Sci.">
        <title>Non-contiguous finished genome sequence and contextual data of the filamentous soil bacterium Ktedonobacter racemifer type strain (SOSP1-21).</title>
        <authorList>
            <person name="Chang Y.J."/>
            <person name="Land M."/>
            <person name="Hauser L."/>
            <person name="Chertkov O."/>
            <person name="Del Rio T.G."/>
            <person name="Nolan M."/>
            <person name="Copeland A."/>
            <person name="Tice H."/>
            <person name="Cheng J.F."/>
            <person name="Lucas S."/>
            <person name="Han C."/>
            <person name="Goodwin L."/>
            <person name="Pitluck S."/>
            <person name="Ivanova N."/>
            <person name="Ovchinikova G."/>
            <person name="Pati A."/>
            <person name="Chen A."/>
            <person name="Palaniappan K."/>
            <person name="Mavromatis K."/>
            <person name="Liolios K."/>
            <person name="Brettin T."/>
            <person name="Fiebig A."/>
            <person name="Rohde M."/>
            <person name="Abt B."/>
            <person name="Goker M."/>
            <person name="Detter J.C."/>
            <person name="Woyke T."/>
            <person name="Bristow J."/>
            <person name="Eisen J.A."/>
            <person name="Markowitz V."/>
            <person name="Hugenholtz P."/>
            <person name="Kyrpides N.C."/>
            <person name="Klenk H.P."/>
            <person name="Lapidus A."/>
        </authorList>
    </citation>
    <scope>NUCLEOTIDE SEQUENCE [LARGE SCALE GENOMIC DNA]</scope>
    <source>
        <strain evidence="3">DSM 44963</strain>
    </source>
</reference>
<evidence type="ECO:0000313" key="3">
    <source>
        <dbReference type="Proteomes" id="UP000004508"/>
    </source>
</evidence>
<dbReference type="AlphaFoldDB" id="D6TC19"/>
<comment type="caution">
    <text evidence="2">The sequence shown here is derived from an EMBL/GenBank/DDBJ whole genome shotgun (WGS) entry which is preliminary data.</text>
</comment>
<dbReference type="InterPro" id="IPR008490">
    <property type="entry name" value="Transposase_InsH_N"/>
</dbReference>